<feature type="transmembrane region" description="Helical" evidence="6">
    <location>
        <begin position="12"/>
        <end position="31"/>
    </location>
</feature>
<gene>
    <name evidence="7" type="ORF">CXY01_40020</name>
</gene>
<feature type="transmembrane region" description="Helical" evidence="6">
    <location>
        <begin position="315"/>
        <end position="347"/>
    </location>
</feature>
<sequence>MTALVRRLGVTDAVVVGLGAMLGAGVFAAFAPAAQAAGSGLLIGLGIAAVVAFCNATSSARLAARYPESGGTYVYAGRRLGPFWGFQAGWSFVVGKTASCAAMVLTFASYAAPGHTRLVGILAVVAITALSYRGVQRSAQVSRVIVALTLATLAVVVGAALAGGTASAQNLAGVDAGGILQSAGLLFFAFAGYARIATLGEEVVDPRRTIPRAIPLALGIVLVVYLVVAVSALLAVGPDGLAATAAPLRAVVEAGSWAAMGPVVQVGAAVASLGALLALVLGVSRTTMAMARNRELPGALAAVHPRHGVPYRAELAVAAVVVVLVATLDVRGAIGFSSFGVLTYYALTNASALRLRADEGRPPVWVAVLGLVGCAVLAVTLPVASVVGGALVALVGAGLWAVRRGSRPDGGAGGRPAGGSRD</sequence>
<comment type="caution">
    <text evidence="7">The sequence shown here is derived from an EMBL/GenBank/DDBJ whole genome shotgun (WGS) entry which is preliminary data.</text>
</comment>
<dbReference type="GO" id="GO:0022857">
    <property type="term" value="F:transmembrane transporter activity"/>
    <property type="evidence" value="ECO:0007669"/>
    <property type="project" value="InterPro"/>
</dbReference>
<keyword evidence="5 6" id="KW-0472">Membrane</keyword>
<name>A0A510V9E0_9CELL</name>
<organism evidence="7 8">
    <name type="scientific">Cellulomonas xylanilytica</name>
    <dbReference type="NCBI Taxonomy" id="233583"/>
    <lineage>
        <taxon>Bacteria</taxon>
        <taxon>Bacillati</taxon>
        <taxon>Actinomycetota</taxon>
        <taxon>Actinomycetes</taxon>
        <taxon>Micrococcales</taxon>
        <taxon>Cellulomonadaceae</taxon>
        <taxon>Cellulomonas</taxon>
    </lineage>
</organism>
<keyword evidence="3 6" id="KW-0812">Transmembrane</keyword>
<proteinExistence type="predicted"/>
<keyword evidence="2" id="KW-1003">Cell membrane</keyword>
<reference evidence="7 8" key="1">
    <citation type="submission" date="2019-07" db="EMBL/GenBank/DDBJ databases">
        <title>Whole genome shotgun sequence of Cellulomonas xylanilytica NBRC 101102.</title>
        <authorList>
            <person name="Hosoyama A."/>
            <person name="Uohara A."/>
            <person name="Ohji S."/>
            <person name="Ichikawa N."/>
        </authorList>
    </citation>
    <scope>NUCLEOTIDE SEQUENCE [LARGE SCALE GENOMIC DNA]</scope>
    <source>
        <strain evidence="7 8">NBRC 101102</strain>
    </source>
</reference>
<dbReference type="PANTHER" id="PTHR42770:SF7">
    <property type="entry name" value="MEMBRANE PROTEIN"/>
    <property type="match status" value="1"/>
</dbReference>
<feature type="transmembrane region" description="Helical" evidence="6">
    <location>
        <begin position="144"/>
        <end position="166"/>
    </location>
</feature>
<dbReference type="Proteomes" id="UP000321118">
    <property type="component" value="Unassembled WGS sequence"/>
</dbReference>
<evidence type="ECO:0000256" key="2">
    <source>
        <dbReference type="ARBA" id="ARBA00022475"/>
    </source>
</evidence>
<feature type="transmembrane region" description="Helical" evidence="6">
    <location>
        <begin position="257"/>
        <end position="284"/>
    </location>
</feature>
<evidence type="ECO:0000256" key="4">
    <source>
        <dbReference type="ARBA" id="ARBA00022989"/>
    </source>
</evidence>
<evidence type="ECO:0000313" key="8">
    <source>
        <dbReference type="Proteomes" id="UP000321118"/>
    </source>
</evidence>
<feature type="transmembrane region" description="Helical" evidence="6">
    <location>
        <begin position="37"/>
        <end position="56"/>
    </location>
</feature>
<feature type="transmembrane region" description="Helical" evidence="6">
    <location>
        <begin position="114"/>
        <end position="132"/>
    </location>
</feature>
<evidence type="ECO:0000313" key="7">
    <source>
        <dbReference type="EMBL" id="GEK23482.1"/>
    </source>
</evidence>
<comment type="subcellular location">
    <subcellularLocation>
        <location evidence="1">Cell membrane</location>
        <topology evidence="1">Multi-pass membrane protein</topology>
    </subcellularLocation>
</comment>
<evidence type="ECO:0000256" key="6">
    <source>
        <dbReference type="SAM" id="Phobius"/>
    </source>
</evidence>
<dbReference type="Pfam" id="PF13520">
    <property type="entry name" value="AA_permease_2"/>
    <property type="match status" value="1"/>
</dbReference>
<accession>A0A510V9E0</accession>
<dbReference type="Gene3D" id="1.20.1740.10">
    <property type="entry name" value="Amino acid/polyamine transporter I"/>
    <property type="match status" value="1"/>
</dbReference>
<dbReference type="PIRSF" id="PIRSF006060">
    <property type="entry name" value="AA_transporter"/>
    <property type="match status" value="1"/>
</dbReference>
<dbReference type="AlphaFoldDB" id="A0A510V9E0"/>
<protein>
    <submittedName>
        <fullName evidence="7">Conserved hypothetical transport protein</fullName>
    </submittedName>
</protein>
<evidence type="ECO:0000256" key="1">
    <source>
        <dbReference type="ARBA" id="ARBA00004651"/>
    </source>
</evidence>
<dbReference type="RefSeq" id="WP_281285342.1">
    <property type="nucleotide sequence ID" value="NZ_BJUB01000017.1"/>
</dbReference>
<keyword evidence="8" id="KW-1185">Reference proteome</keyword>
<keyword evidence="4 6" id="KW-1133">Transmembrane helix</keyword>
<dbReference type="GO" id="GO:0005886">
    <property type="term" value="C:plasma membrane"/>
    <property type="evidence" value="ECO:0007669"/>
    <property type="project" value="UniProtKB-SubCell"/>
</dbReference>
<dbReference type="InterPro" id="IPR050367">
    <property type="entry name" value="APC_superfamily"/>
</dbReference>
<feature type="transmembrane region" description="Helical" evidence="6">
    <location>
        <begin position="216"/>
        <end position="237"/>
    </location>
</feature>
<feature type="transmembrane region" description="Helical" evidence="6">
    <location>
        <begin position="178"/>
        <end position="196"/>
    </location>
</feature>
<evidence type="ECO:0000256" key="5">
    <source>
        <dbReference type="ARBA" id="ARBA00023136"/>
    </source>
</evidence>
<feature type="transmembrane region" description="Helical" evidence="6">
    <location>
        <begin position="367"/>
        <end position="400"/>
    </location>
</feature>
<evidence type="ECO:0000256" key="3">
    <source>
        <dbReference type="ARBA" id="ARBA00022692"/>
    </source>
</evidence>
<dbReference type="PANTHER" id="PTHR42770">
    <property type="entry name" value="AMINO ACID TRANSPORTER-RELATED"/>
    <property type="match status" value="1"/>
</dbReference>
<feature type="transmembrane region" description="Helical" evidence="6">
    <location>
        <begin position="88"/>
        <end position="108"/>
    </location>
</feature>
<dbReference type="InterPro" id="IPR002293">
    <property type="entry name" value="AA/rel_permease1"/>
</dbReference>
<dbReference type="EMBL" id="BJUB01000017">
    <property type="protein sequence ID" value="GEK23482.1"/>
    <property type="molecule type" value="Genomic_DNA"/>
</dbReference>